<sequence length="64" mass="7039">MYEYRCTECGHLYEQLRRMSEADRHLVCPRCASQHVERRVSACAVGSSSSGGKGGGCIPTGRFT</sequence>
<dbReference type="EMBL" id="CP063849">
    <property type="protein sequence ID" value="QOY86234.1"/>
    <property type="molecule type" value="Genomic_DNA"/>
</dbReference>
<dbReference type="Proteomes" id="UP000593892">
    <property type="component" value="Chromosome"/>
</dbReference>
<proteinExistence type="predicted"/>
<organism evidence="3 4">
    <name type="scientific">Paludibaculum fermentans</name>
    <dbReference type="NCBI Taxonomy" id="1473598"/>
    <lineage>
        <taxon>Bacteria</taxon>
        <taxon>Pseudomonadati</taxon>
        <taxon>Acidobacteriota</taxon>
        <taxon>Terriglobia</taxon>
        <taxon>Bryobacterales</taxon>
        <taxon>Bryobacteraceae</taxon>
        <taxon>Paludibaculum</taxon>
    </lineage>
</organism>
<dbReference type="SMART" id="SM00834">
    <property type="entry name" value="CxxC_CXXC_SSSS"/>
    <property type="match status" value="1"/>
</dbReference>
<evidence type="ECO:0000256" key="1">
    <source>
        <dbReference type="SAM" id="MobiDB-lite"/>
    </source>
</evidence>
<dbReference type="NCBIfam" id="TIGR02605">
    <property type="entry name" value="CxxC_CxxC_SSSS"/>
    <property type="match status" value="1"/>
</dbReference>
<dbReference type="KEGG" id="pfer:IRI77_25955"/>
<feature type="region of interest" description="Disordered" evidence="1">
    <location>
        <begin position="45"/>
        <end position="64"/>
    </location>
</feature>
<dbReference type="InterPro" id="IPR013429">
    <property type="entry name" value="Regulatory_FmdB_Zinc_ribbon"/>
</dbReference>
<feature type="domain" description="Putative regulatory protein FmdB zinc ribbon" evidence="2">
    <location>
        <begin position="1"/>
        <end position="41"/>
    </location>
</feature>
<evidence type="ECO:0000259" key="2">
    <source>
        <dbReference type="SMART" id="SM00834"/>
    </source>
</evidence>
<gene>
    <name evidence="3" type="ORF">IRI77_25955</name>
</gene>
<reference evidence="3 4" key="1">
    <citation type="submission" date="2020-10" db="EMBL/GenBank/DDBJ databases">
        <title>Complete genome sequence of Paludibaculum fermentans P105T, a facultatively anaerobic acidobacterium capable of dissimilatory Fe(III) reduction.</title>
        <authorList>
            <person name="Dedysh S.N."/>
            <person name="Beletsky A.V."/>
            <person name="Kulichevskaya I.S."/>
            <person name="Mardanov A.V."/>
            <person name="Ravin N.V."/>
        </authorList>
    </citation>
    <scope>NUCLEOTIDE SEQUENCE [LARGE SCALE GENOMIC DNA]</scope>
    <source>
        <strain evidence="3 4">P105</strain>
    </source>
</reference>
<feature type="compositionally biased region" description="Gly residues" evidence="1">
    <location>
        <begin position="49"/>
        <end position="58"/>
    </location>
</feature>
<protein>
    <submittedName>
        <fullName evidence="3">Zinc ribbon domain-containing protein</fullName>
    </submittedName>
</protein>
<keyword evidence="4" id="KW-1185">Reference proteome</keyword>
<dbReference type="AlphaFoldDB" id="A0A7S7NN74"/>
<evidence type="ECO:0000313" key="4">
    <source>
        <dbReference type="Proteomes" id="UP000593892"/>
    </source>
</evidence>
<evidence type="ECO:0000313" key="3">
    <source>
        <dbReference type="EMBL" id="QOY86234.1"/>
    </source>
</evidence>
<accession>A0A7S7NN74</accession>
<dbReference type="RefSeq" id="WP_194447903.1">
    <property type="nucleotide sequence ID" value="NZ_CP063849.1"/>
</dbReference>
<name>A0A7S7NN74_PALFE</name>
<dbReference type="Pfam" id="PF09723">
    <property type="entry name" value="Zn_ribbon_8"/>
    <property type="match status" value="1"/>
</dbReference>
<dbReference type="SUPFAM" id="SSF57802">
    <property type="entry name" value="Rubredoxin-like"/>
    <property type="match status" value="1"/>
</dbReference>